<evidence type="ECO:0000256" key="8">
    <source>
        <dbReference type="ARBA" id="ARBA00041091"/>
    </source>
</evidence>
<accession>A0A504YHT8</accession>
<feature type="transmembrane region" description="Helical" evidence="10">
    <location>
        <begin position="44"/>
        <end position="65"/>
    </location>
</feature>
<feature type="transmembrane region" description="Helical" evidence="10">
    <location>
        <begin position="381"/>
        <end position="403"/>
    </location>
</feature>
<dbReference type="SUPFAM" id="SSF103473">
    <property type="entry name" value="MFS general substrate transporter"/>
    <property type="match status" value="1"/>
</dbReference>
<dbReference type="OrthoDB" id="3639251at2759"/>
<feature type="transmembrane region" description="Helical" evidence="10">
    <location>
        <begin position="222"/>
        <end position="243"/>
    </location>
</feature>
<proteinExistence type="inferred from homology"/>
<feature type="transmembrane region" description="Helical" evidence="10">
    <location>
        <begin position="287"/>
        <end position="305"/>
    </location>
</feature>
<dbReference type="GO" id="GO:0022857">
    <property type="term" value="F:transmembrane transporter activity"/>
    <property type="evidence" value="ECO:0007669"/>
    <property type="project" value="InterPro"/>
</dbReference>
<comment type="caution">
    <text evidence="12">The sequence shown here is derived from an EMBL/GenBank/DDBJ whole genome shotgun (WGS) entry which is preliminary data.</text>
</comment>
<dbReference type="STRING" id="46835.A0A504YHT8"/>
<evidence type="ECO:0000313" key="12">
    <source>
        <dbReference type="EMBL" id="TPP59965.1"/>
    </source>
</evidence>
<keyword evidence="3" id="KW-0813">Transport</keyword>
<evidence type="ECO:0000256" key="9">
    <source>
        <dbReference type="ARBA" id="ARBA00042039"/>
    </source>
</evidence>
<feature type="transmembrane region" description="Helical" evidence="10">
    <location>
        <begin position="311"/>
        <end position="333"/>
    </location>
</feature>
<keyword evidence="13" id="KW-1185">Reference proteome</keyword>
<dbReference type="PIRSF" id="PIRSF002808">
    <property type="entry name" value="Hexose_phosphate_transp"/>
    <property type="match status" value="1"/>
</dbReference>
<keyword evidence="6 10" id="KW-1133">Transmembrane helix</keyword>
<feature type="transmembrane region" description="Helical" evidence="10">
    <location>
        <begin position="263"/>
        <end position="280"/>
    </location>
</feature>
<evidence type="ECO:0000256" key="7">
    <source>
        <dbReference type="ARBA" id="ARBA00023136"/>
    </source>
</evidence>
<organism evidence="12 13">
    <name type="scientific">Fasciola gigantica</name>
    <name type="common">Giant liver fluke</name>
    <dbReference type="NCBI Taxonomy" id="46835"/>
    <lineage>
        <taxon>Eukaryota</taxon>
        <taxon>Metazoa</taxon>
        <taxon>Spiralia</taxon>
        <taxon>Lophotrochozoa</taxon>
        <taxon>Platyhelminthes</taxon>
        <taxon>Trematoda</taxon>
        <taxon>Digenea</taxon>
        <taxon>Plagiorchiida</taxon>
        <taxon>Echinostomata</taxon>
        <taxon>Echinostomatoidea</taxon>
        <taxon>Fasciolidae</taxon>
        <taxon>Fasciola</taxon>
    </lineage>
</organism>
<evidence type="ECO:0000256" key="6">
    <source>
        <dbReference type="ARBA" id="ARBA00022989"/>
    </source>
</evidence>
<keyword evidence="4" id="KW-0762">Sugar transport</keyword>
<feature type="transmembrane region" description="Helical" evidence="10">
    <location>
        <begin position="136"/>
        <end position="157"/>
    </location>
</feature>
<protein>
    <recommendedName>
        <fullName evidence="8">Sugar phosphate exchanger 3</fullName>
    </recommendedName>
    <alternativeName>
        <fullName evidence="9">Solute carrier family 37 member 3</fullName>
    </alternativeName>
</protein>
<dbReference type="PANTHER" id="PTHR43184:SF12">
    <property type="entry name" value="SUGAR PHOSPHATE EXCHANGER 3"/>
    <property type="match status" value="1"/>
</dbReference>
<feature type="domain" description="Major facilitator superfamily (MFS) profile" evidence="11">
    <location>
        <begin position="1"/>
        <end position="407"/>
    </location>
</feature>
<evidence type="ECO:0000256" key="1">
    <source>
        <dbReference type="ARBA" id="ARBA00004141"/>
    </source>
</evidence>
<evidence type="ECO:0000256" key="2">
    <source>
        <dbReference type="ARBA" id="ARBA00009598"/>
    </source>
</evidence>
<dbReference type="AlphaFoldDB" id="A0A504YHT8"/>
<dbReference type="PANTHER" id="PTHR43184">
    <property type="entry name" value="MAJOR FACILITATOR SUPERFAMILY TRANSPORTER 16, ISOFORM B"/>
    <property type="match status" value="1"/>
</dbReference>
<dbReference type="Proteomes" id="UP000316759">
    <property type="component" value="Unassembled WGS sequence"/>
</dbReference>
<evidence type="ECO:0000256" key="4">
    <source>
        <dbReference type="ARBA" id="ARBA00022597"/>
    </source>
</evidence>
<feature type="transmembrane region" description="Helical" evidence="10">
    <location>
        <begin position="106"/>
        <end position="130"/>
    </location>
</feature>
<dbReference type="GO" id="GO:0016020">
    <property type="term" value="C:membrane"/>
    <property type="evidence" value="ECO:0007669"/>
    <property type="project" value="UniProtKB-SubCell"/>
</dbReference>
<keyword evidence="5 10" id="KW-0812">Transmembrane</keyword>
<dbReference type="InterPro" id="IPR000849">
    <property type="entry name" value="Sugar_P_transporter"/>
</dbReference>
<evidence type="ECO:0000313" key="13">
    <source>
        <dbReference type="Proteomes" id="UP000316759"/>
    </source>
</evidence>
<reference evidence="12 13" key="1">
    <citation type="submission" date="2019-04" db="EMBL/GenBank/DDBJ databases">
        <title>Annotation for the trematode Fasciola gigantica.</title>
        <authorList>
            <person name="Choi Y.-J."/>
        </authorList>
    </citation>
    <scope>NUCLEOTIDE SEQUENCE [LARGE SCALE GENOMIC DNA]</scope>
    <source>
        <strain evidence="12">Uganda_cow_1</strain>
    </source>
</reference>
<dbReference type="InterPro" id="IPR020846">
    <property type="entry name" value="MFS_dom"/>
</dbReference>
<dbReference type="PROSITE" id="PS50850">
    <property type="entry name" value="MFS"/>
    <property type="match status" value="1"/>
</dbReference>
<evidence type="ECO:0000256" key="5">
    <source>
        <dbReference type="ARBA" id="ARBA00022692"/>
    </source>
</evidence>
<dbReference type="EMBL" id="SUNJ01010004">
    <property type="protein sequence ID" value="TPP59965.1"/>
    <property type="molecule type" value="Genomic_DNA"/>
</dbReference>
<dbReference type="Pfam" id="PF07690">
    <property type="entry name" value="MFS_1"/>
    <property type="match status" value="1"/>
</dbReference>
<dbReference type="InterPro" id="IPR036259">
    <property type="entry name" value="MFS_trans_sf"/>
</dbReference>
<dbReference type="InterPro" id="IPR011701">
    <property type="entry name" value="MFS"/>
</dbReference>
<comment type="similarity">
    <text evidence="2">Belongs to the major facilitator superfamily. Organophosphate:Pi antiporter (OPA) (TC 2.A.1.4) family.</text>
</comment>
<sequence length="427" mass="45437">MSRIAPAIGCLNRCLPSWNDKWHVAFFIFNSTGHAADKFHLRHFLSLGSVLCGLSTIAFGLGFFFEIHSFAFYIIAQIVGGIFQASGWPAVVACMGNWFGKSSRGLFMGIWNAHTSIGNILGSVIAGAFVDYAWGWSFVVPGLVLAASGVLTFFFLLPYPEEVGVLPPERGVVKVSLSTVSEPDVTNEPYSAACDSDSQPLSGNDTEGGAVSFLTALRVPGVIEYSLSLLFSKMVSYTFLFWLPNYIRDAGGFDPSAAADLSAIFDLGGIIGGILAGFLADQSLASATVCVVMLIAAIPALYLYYVYGVVSVAHCVGLLIPLGLLVNGPYALITTAVSADLGTHPTLQSNSRALASISGIIDGTGSVGAALGPLLCGLLKPYGWFAVFLMLITACAFSALLLLRRVRKELQMCLRRRRTSELGRTVV</sequence>
<gene>
    <name evidence="12" type="ORF">FGIG_03395</name>
</gene>
<evidence type="ECO:0000259" key="11">
    <source>
        <dbReference type="PROSITE" id="PS50850"/>
    </source>
</evidence>
<evidence type="ECO:0000256" key="3">
    <source>
        <dbReference type="ARBA" id="ARBA00022448"/>
    </source>
</evidence>
<evidence type="ECO:0000256" key="10">
    <source>
        <dbReference type="SAM" id="Phobius"/>
    </source>
</evidence>
<dbReference type="Gene3D" id="1.20.1250.20">
    <property type="entry name" value="MFS general substrate transporter like domains"/>
    <property type="match status" value="2"/>
</dbReference>
<keyword evidence="7 10" id="KW-0472">Membrane</keyword>
<feature type="transmembrane region" description="Helical" evidence="10">
    <location>
        <begin position="71"/>
        <end position="94"/>
    </location>
</feature>
<comment type="subcellular location">
    <subcellularLocation>
        <location evidence="1">Membrane</location>
        <topology evidence="1">Multi-pass membrane protein</topology>
    </subcellularLocation>
</comment>
<name>A0A504YHT8_FASGI</name>